<proteinExistence type="predicted"/>
<gene>
    <name evidence="1" type="ORF">FGO68_gene2722</name>
</gene>
<name>A0A8J8NU53_HALGN</name>
<dbReference type="EMBL" id="RRYP01005427">
    <property type="protein sequence ID" value="TNV82042.1"/>
    <property type="molecule type" value="Genomic_DNA"/>
</dbReference>
<organism evidence="1 2">
    <name type="scientific">Halteria grandinella</name>
    <dbReference type="NCBI Taxonomy" id="5974"/>
    <lineage>
        <taxon>Eukaryota</taxon>
        <taxon>Sar</taxon>
        <taxon>Alveolata</taxon>
        <taxon>Ciliophora</taxon>
        <taxon>Intramacronucleata</taxon>
        <taxon>Spirotrichea</taxon>
        <taxon>Stichotrichia</taxon>
        <taxon>Sporadotrichida</taxon>
        <taxon>Halteriidae</taxon>
        <taxon>Halteria</taxon>
    </lineage>
</organism>
<evidence type="ECO:0000313" key="2">
    <source>
        <dbReference type="Proteomes" id="UP000785679"/>
    </source>
</evidence>
<dbReference type="AlphaFoldDB" id="A0A8J8NU53"/>
<accession>A0A8J8NU53</accession>
<sequence>MEQIVTSGKYRLGRIKSKYIIAQIFLDNLDRQSALMFLAKTSRVFRAIIKEFPSMIQRRLLKAKKAITTCPEYNKFCLQQWIHQLSQPPQLSNLSIRSLFRFSQSQLNVTAKSLEQLRELANYTKEKGYSRVKCLTIIVDIGFTWKDEEFRQLIKVIAPKEQNIGMKMLTYQLQHPINFIEAVPPSVEILRLSVRFEWSPSLQNKESDAPLKVNYLCITISEFYELRFLLKKIQPQVMLIIELSPGYDKMFFDKLAKDQLLDGFTAEVIFTFHDKSEITESILNRFESIKMAKKYLLGQKFIMKHVLKKYIHSHQERLAKLFNENKNFRQFMGDEFDKFQLTWFAAERQLRETMKIPIPRKSLEFESYDNLYPDFFFTNVVDWNISSKRISSHKELIDNDKDLHTKQLVINFRYDSKSSIKYQLIYFVRKCSNLQRLCLNLEDIISNEYPRYKDDSVVISEILSQQVTKLKKFEINFSECYHSRQRNKGVQQELVFQIFLQIIEEAKLSIDTLVLNINQNRFEQPDPKVQAEAYKILLRKFIPKDNKLKKLTLLANYIDDELCRMLSDESHFPHLKSLTLVCSQIVEDYDFLPYLSALTARLLQKLRILDCSQFDSQKDLFLEKILMHLSPATKLFHLEGTVLSVDDCVRILSSKQRAKGFTFKLINNRHHISEENIEQLCETFPEYCILIHVAPQFL</sequence>
<evidence type="ECO:0000313" key="1">
    <source>
        <dbReference type="EMBL" id="TNV82042.1"/>
    </source>
</evidence>
<reference evidence="1" key="1">
    <citation type="submission" date="2019-06" db="EMBL/GenBank/DDBJ databases">
        <authorList>
            <person name="Zheng W."/>
        </authorList>
    </citation>
    <scope>NUCLEOTIDE SEQUENCE</scope>
    <source>
        <strain evidence="1">QDHG01</strain>
    </source>
</reference>
<dbReference type="SUPFAM" id="SSF52047">
    <property type="entry name" value="RNI-like"/>
    <property type="match status" value="1"/>
</dbReference>
<keyword evidence="2" id="KW-1185">Reference proteome</keyword>
<dbReference type="Proteomes" id="UP000785679">
    <property type="component" value="Unassembled WGS sequence"/>
</dbReference>
<comment type="caution">
    <text evidence="1">The sequence shown here is derived from an EMBL/GenBank/DDBJ whole genome shotgun (WGS) entry which is preliminary data.</text>
</comment>
<protein>
    <submittedName>
        <fullName evidence="1">Uncharacterized protein</fullName>
    </submittedName>
</protein>